<evidence type="ECO:0000259" key="2">
    <source>
        <dbReference type="Pfam" id="PF01882"/>
    </source>
</evidence>
<dbReference type="Proteomes" id="UP000481043">
    <property type="component" value="Unassembled WGS sequence"/>
</dbReference>
<keyword evidence="4" id="KW-1185">Reference proteome</keyword>
<dbReference type="PANTHER" id="PTHR34351:SF2">
    <property type="entry name" value="DUF58 DOMAIN-CONTAINING PROTEIN"/>
    <property type="match status" value="1"/>
</dbReference>
<keyword evidence="1" id="KW-0472">Membrane</keyword>
<evidence type="ECO:0000256" key="1">
    <source>
        <dbReference type="SAM" id="Phobius"/>
    </source>
</evidence>
<dbReference type="AlphaFoldDB" id="A0A6M0QBZ3"/>
<dbReference type="Pfam" id="PF01882">
    <property type="entry name" value="DUF58"/>
    <property type="match status" value="1"/>
</dbReference>
<keyword evidence="1" id="KW-1133">Transmembrane helix</keyword>
<feature type="transmembrane region" description="Helical" evidence="1">
    <location>
        <begin position="16"/>
        <end position="49"/>
    </location>
</feature>
<sequence>MKEWRKEAIHSERAKFLLVLVVFLTICNYFLLSISLSIMLVSLMIIFLFSHFYHKYVTVSLKNKRKTIRIFPGETTTVSMELEARSIVSLYFGKLTFLAGNNIKIDNVRTLLEKKDATEYAIDLSSGKQKYDMNVTALKRGRATLRHLELQLFDPLFLGNSIFVFNPFYKTEILVFPVIKSVVGMESLVAKELGNNPSIYSYFQDPILISGVRDYAPNDSFQQIHWKASARAGTMQTKILEKTFHQKWTFIVNVSEEEQDGSQSFYFSKQLENRISHIAYLIQLAEKQGVAYDLYVNIVAKNNRKLVYLEEGSGKEHLIKGLELLARIDQMSSPVKIEALLRGAEPSLRHSSCIILCGFSKREVFSHLTGRYLHQLPLYELHSTETGGTIQRC</sequence>
<dbReference type="InterPro" id="IPR002881">
    <property type="entry name" value="DUF58"/>
</dbReference>
<keyword evidence="1" id="KW-0812">Transmembrane</keyword>
<organism evidence="3 4">
    <name type="scientific">Bacillus mesophilus</name>
    <dbReference type="NCBI Taxonomy" id="1808955"/>
    <lineage>
        <taxon>Bacteria</taxon>
        <taxon>Bacillati</taxon>
        <taxon>Bacillota</taxon>
        <taxon>Bacilli</taxon>
        <taxon>Bacillales</taxon>
        <taxon>Bacillaceae</taxon>
        <taxon>Bacillus</taxon>
    </lineage>
</organism>
<proteinExistence type="predicted"/>
<name>A0A6M0QBZ3_9BACI</name>
<evidence type="ECO:0000313" key="3">
    <source>
        <dbReference type="EMBL" id="NEY73873.1"/>
    </source>
</evidence>
<dbReference type="PANTHER" id="PTHR34351">
    <property type="entry name" value="SLR1927 PROTEIN-RELATED"/>
    <property type="match status" value="1"/>
</dbReference>
<comment type="caution">
    <text evidence="3">The sequence shown here is derived from an EMBL/GenBank/DDBJ whole genome shotgun (WGS) entry which is preliminary data.</text>
</comment>
<evidence type="ECO:0000313" key="4">
    <source>
        <dbReference type="Proteomes" id="UP000481043"/>
    </source>
</evidence>
<reference evidence="3 4" key="1">
    <citation type="submission" date="2020-02" db="EMBL/GenBank/DDBJ databases">
        <title>Bacillus aquiflavi sp. nov., isolated from yellow water of strong flavor Chinese baijiu in Yibin region of China.</title>
        <authorList>
            <person name="Xie J."/>
        </authorList>
    </citation>
    <scope>NUCLEOTIDE SEQUENCE [LARGE SCALE GENOMIC DNA]</scope>
    <source>
        <strain evidence="3 4">SA4</strain>
    </source>
</reference>
<feature type="domain" description="DUF58" evidence="2">
    <location>
        <begin position="212"/>
        <end position="329"/>
    </location>
</feature>
<dbReference type="RefSeq" id="WP_163181736.1">
    <property type="nucleotide sequence ID" value="NZ_JAAIWM010000010.1"/>
</dbReference>
<accession>A0A6M0QBZ3</accession>
<dbReference type="EMBL" id="JAAIWM010000010">
    <property type="protein sequence ID" value="NEY73873.1"/>
    <property type="molecule type" value="Genomic_DNA"/>
</dbReference>
<protein>
    <submittedName>
        <fullName evidence="3">DUF58 domain-containing protein</fullName>
    </submittedName>
</protein>
<gene>
    <name evidence="3" type="ORF">G4D63_19370</name>
</gene>